<dbReference type="RefSeq" id="WP_027827567.1">
    <property type="nucleotide sequence ID" value="NZ_AUEH01000002.1"/>
</dbReference>
<dbReference type="AlphaFoldDB" id="A0A0R1XGN6"/>
<keyword evidence="1" id="KW-0812">Transmembrane</keyword>
<organism evidence="2 3">
    <name type="scientific">Schleiferilactobacillus harbinensis DSM 16991</name>
    <dbReference type="NCBI Taxonomy" id="1122147"/>
    <lineage>
        <taxon>Bacteria</taxon>
        <taxon>Bacillati</taxon>
        <taxon>Bacillota</taxon>
        <taxon>Bacilli</taxon>
        <taxon>Lactobacillales</taxon>
        <taxon>Lactobacillaceae</taxon>
        <taxon>Schleiferilactobacillus</taxon>
    </lineage>
</organism>
<proteinExistence type="predicted"/>
<feature type="transmembrane region" description="Helical" evidence="1">
    <location>
        <begin position="16"/>
        <end position="36"/>
    </location>
</feature>
<dbReference type="Proteomes" id="UP000050949">
    <property type="component" value="Unassembled WGS sequence"/>
</dbReference>
<accession>A0A0R1XGN6</accession>
<reference evidence="2 3" key="1">
    <citation type="journal article" date="2015" name="Genome Announc.">
        <title>Expanding the biotechnology potential of lactobacilli through comparative genomics of 213 strains and associated genera.</title>
        <authorList>
            <person name="Sun Z."/>
            <person name="Harris H.M."/>
            <person name="McCann A."/>
            <person name="Guo C."/>
            <person name="Argimon S."/>
            <person name="Zhang W."/>
            <person name="Yang X."/>
            <person name="Jeffery I.B."/>
            <person name="Cooney J.C."/>
            <person name="Kagawa T.F."/>
            <person name="Liu W."/>
            <person name="Song Y."/>
            <person name="Salvetti E."/>
            <person name="Wrobel A."/>
            <person name="Rasinkangas P."/>
            <person name="Parkhill J."/>
            <person name="Rea M.C."/>
            <person name="O'Sullivan O."/>
            <person name="Ritari J."/>
            <person name="Douillard F.P."/>
            <person name="Paul Ross R."/>
            <person name="Yang R."/>
            <person name="Briner A.E."/>
            <person name="Felis G.E."/>
            <person name="de Vos W.M."/>
            <person name="Barrangou R."/>
            <person name="Klaenhammer T.R."/>
            <person name="Caufield P.W."/>
            <person name="Cui Y."/>
            <person name="Zhang H."/>
            <person name="O'Toole P.W."/>
        </authorList>
    </citation>
    <scope>NUCLEOTIDE SEQUENCE [LARGE SCALE GENOMIC DNA]</scope>
    <source>
        <strain evidence="2 3">DSM 16991</strain>
    </source>
</reference>
<comment type="caution">
    <text evidence="2">The sequence shown here is derived from an EMBL/GenBank/DDBJ whole genome shotgun (WGS) entry which is preliminary data.</text>
</comment>
<name>A0A0R1XGN6_9LACO</name>
<keyword evidence="1" id="KW-0472">Membrane</keyword>
<evidence type="ECO:0000256" key="1">
    <source>
        <dbReference type="SAM" id="Phobius"/>
    </source>
</evidence>
<evidence type="ECO:0000313" key="3">
    <source>
        <dbReference type="Proteomes" id="UP000050949"/>
    </source>
</evidence>
<sequence length="67" mass="7908">MQHLWHFELLKRNRRWPVWLVVGLVFLGLLGGFGALRIKQSRFVDDYAVTLRRMAKFPGQKKITTPN</sequence>
<dbReference type="PATRIC" id="fig|1122147.4.peg.870"/>
<protein>
    <submittedName>
        <fullName evidence="2">Uncharacterized protein</fullName>
    </submittedName>
</protein>
<keyword evidence="1" id="KW-1133">Transmembrane helix</keyword>
<evidence type="ECO:0000313" key="2">
    <source>
        <dbReference type="EMBL" id="KRM29264.1"/>
    </source>
</evidence>
<dbReference type="EMBL" id="AZFW01000016">
    <property type="protein sequence ID" value="KRM29264.1"/>
    <property type="molecule type" value="Genomic_DNA"/>
</dbReference>
<gene>
    <name evidence="2" type="ORF">FC91_GL000841</name>
</gene>